<gene>
    <name evidence="2" type="ORF">AS27_15817</name>
</gene>
<evidence type="ECO:0000313" key="3">
    <source>
        <dbReference type="Proteomes" id="UP000053286"/>
    </source>
</evidence>
<proteinExistence type="predicted"/>
<feature type="domain" description="Nidogen G2 beta-barrel" evidence="1">
    <location>
        <begin position="1"/>
        <end position="55"/>
    </location>
</feature>
<reference evidence="2 3" key="1">
    <citation type="submission" date="2014-04" db="EMBL/GenBank/DDBJ databases">
        <title>Genome evolution of avian class.</title>
        <authorList>
            <person name="Zhang G."/>
            <person name="Li C."/>
        </authorList>
    </citation>
    <scope>NUCLEOTIDE SEQUENCE [LARGE SCALE GENOMIC DNA]</scope>
    <source>
        <strain evidence="2">BGI_AS27</strain>
    </source>
</reference>
<feature type="non-terminal residue" evidence="2">
    <location>
        <position position="55"/>
    </location>
</feature>
<dbReference type="Proteomes" id="UP000053286">
    <property type="component" value="Unassembled WGS sequence"/>
</dbReference>
<feature type="non-terminal residue" evidence="2">
    <location>
        <position position="1"/>
    </location>
</feature>
<name>A0A087QVX6_APTFO</name>
<organism evidence="2 3">
    <name type="scientific">Aptenodytes forsteri</name>
    <name type="common">Emperor penguin</name>
    <dbReference type="NCBI Taxonomy" id="9233"/>
    <lineage>
        <taxon>Eukaryota</taxon>
        <taxon>Metazoa</taxon>
        <taxon>Chordata</taxon>
        <taxon>Craniata</taxon>
        <taxon>Vertebrata</taxon>
        <taxon>Euteleostomi</taxon>
        <taxon>Archelosauria</taxon>
        <taxon>Archosauria</taxon>
        <taxon>Dinosauria</taxon>
        <taxon>Saurischia</taxon>
        <taxon>Theropoda</taxon>
        <taxon>Coelurosauria</taxon>
        <taxon>Aves</taxon>
        <taxon>Neognathae</taxon>
        <taxon>Neoaves</taxon>
        <taxon>Aequornithes</taxon>
        <taxon>Sphenisciformes</taxon>
        <taxon>Spheniscidae</taxon>
        <taxon>Aptenodytes</taxon>
    </lineage>
</organism>
<protein>
    <recommendedName>
        <fullName evidence="1">Nidogen G2 beta-barrel domain-containing protein</fullName>
    </recommendedName>
</protein>
<evidence type="ECO:0000259" key="1">
    <source>
        <dbReference type="PROSITE" id="PS50993"/>
    </source>
</evidence>
<dbReference type="EMBL" id="KL225954">
    <property type="protein sequence ID" value="KFM05380.1"/>
    <property type="molecule type" value="Genomic_DNA"/>
</dbReference>
<dbReference type="PROSITE" id="PS50993">
    <property type="entry name" value="NIDOGEN_G2"/>
    <property type="match status" value="1"/>
</dbReference>
<keyword evidence="3" id="KW-1185">Reference proteome</keyword>
<sequence length="55" mass="6480">NGFKLKGGRFRLDIRMKFFTLRVVKHWHRLPREVVDAPSLETFKVRLDGALSNLI</sequence>
<dbReference type="InterPro" id="IPR006605">
    <property type="entry name" value="G2_nidogen/fibulin_G2F"/>
</dbReference>
<dbReference type="AlphaFoldDB" id="A0A087QVX6"/>
<accession>A0A087QVX6</accession>
<evidence type="ECO:0000313" key="2">
    <source>
        <dbReference type="EMBL" id="KFM05380.1"/>
    </source>
</evidence>